<dbReference type="EMBL" id="RBWV01000009">
    <property type="protein sequence ID" value="RKS79930.1"/>
    <property type="molecule type" value="Genomic_DNA"/>
</dbReference>
<dbReference type="AlphaFoldDB" id="A0A420XT33"/>
<sequence>MVNYDEQKSRQFEQATRTLAAVFGVALEAPEDHPFMQGGYMPLNPCVCVIEPCDCDGYEHGNTVMWLPRVGIVEERATGRRTAAGEAVVEYRLVKDTSVLLETLRSVSAGEAMAALGLAAADEPSSAPERPTGGGP</sequence>
<reference evidence="1 2" key="1">
    <citation type="submission" date="2018-10" db="EMBL/GenBank/DDBJ databases">
        <title>Genomic Encyclopedia of Archaeal and Bacterial Type Strains, Phase II (KMG-II): from individual species to whole genera.</title>
        <authorList>
            <person name="Goeker M."/>
        </authorList>
    </citation>
    <scope>NUCLEOTIDE SEQUENCE [LARGE SCALE GENOMIC DNA]</scope>
    <source>
        <strain evidence="1 2">RP-AC37</strain>
    </source>
</reference>
<accession>A0A420XT33</accession>
<gene>
    <name evidence="1" type="ORF">CLV35_0346</name>
</gene>
<comment type="caution">
    <text evidence="1">The sequence shown here is derived from an EMBL/GenBank/DDBJ whole genome shotgun (WGS) entry which is preliminary data.</text>
</comment>
<protein>
    <submittedName>
        <fullName evidence="1">Uncharacterized protein</fullName>
    </submittedName>
</protein>
<evidence type="ECO:0000313" key="1">
    <source>
        <dbReference type="EMBL" id="RKS79930.1"/>
    </source>
</evidence>
<dbReference type="Proteomes" id="UP000281955">
    <property type="component" value="Unassembled WGS sequence"/>
</dbReference>
<keyword evidence="2" id="KW-1185">Reference proteome</keyword>
<evidence type="ECO:0000313" key="2">
    <source>
        <dbReference type="Proteomes" id="UP000281955"/>
    </source>
</evidence>
<name>A0A420XT33_9ACTN</name>
<dbReference type="RefSeq" id="WP_121191697.1">
    <property type="nucleotide sequence ID" value="NZ_RBWV01000009.1"/>
</dbReference>
<dbReference type="InParanoid" id="A0A420XT33"/>
<dbReference type="OrthoDB" id="9853250at2"/>
<proteinExistence type="predicted"/>
<organism evidence="1 2">
    <name type="scientific">Motilibacter peucedani</name>
    <dbReference type="NCBI Taxonomy" id="598650"/>
    <lineage>
        <taxon>Bacteria</taxon>
        <taxon>Bacillati</taxon>
        <taxon>Actinomycetota</taxon>
        <taxon>Actinomycetes</taxon>
        <taxon>Motilibacterales</taxon>
        <taxon>Motilibacteraceae</taxon>
        <taxon>Motilibacter</taxon>
    </lineage>
</organism>